<name>A0ABW2FFC7_9BACL</name>
<proteinExistence type="predicted"/>
<evidence type="ECO:0000256" key="2">
    <source>
        <dbReference type="ARBA" id="ARBA00022729"/>
    </source>
</evidence>
<sequence>MGIARTRAGSLPFAGLLIGLLVLLAAGCGKPLRSDPAAPADDVAKDQIKLTIWHNWVGQDGKAIAMRGILNEFRDAHPDVRLTDEGMPTDSFKSRIRTAAAADELPDLFVLFPGTMTKELVAADLIQPIDDFLDGRPDWRNGFPPDKLDGYRVNDLVYAVPMNLAPTSLIYYNRDIFDRYGVKPPSTWEEWMEAIRTFKQAGVIPIALGNKANWLVQSTLFSTLADRITGSDWFMSAVRQDGAKFTDPVFLDALEQLRLLGLAEPFQEGYRGIDENQMAQIYFDGKAAMFINGGWATSNIVQNAPPEVLDHTHIMIIPPIEGGRGDPQAISGVVGTGLGVNKQLEGDRLQAALELFYALAGPEGQKATLDSSTLVSFRIEPDPDKAHPLFLELYELMQRTKLSPVYDAELSAEATLAVNEGLQELLLGGDPSAIAERIQEAQAAAVAQGLP</sequence>
<keyword evidence="3" id="KW-0472">Membrane</keyword>
<dbReference type="SUPFAM" id="SSF53850">
    <property type="entry name" value="Periplasmic binding protein-like II"/>
    <property type="match status" value="1"/>
</dbReference>
<reference evidence="7" key="1">
    <citation type="journal article" date="2019" name="Int. J. Syst. Evol. Microbiol.">
        <title>The Global Catalogue of Microorganisms (GCM) 10K type strain sequencing project: providing services to taxonomists for standard genome sequencing and annotation.</title>
        <authorList>
            <consortium name="The Broad Institute Genomics Platform"/>
            <consortium name="The Broad Institute Genome Sequencing Center for Infectious Disease"/>
            <person name="Wu L."/>
            <person name="Ma J."/>
        </authorList>
    </citation>
    <scope>NUCLEOTIDE SEQUENCE [LARGE SCALE GENOMIC DNA]</scope>
    <source>
        <strain evidence="7">KCTC 12907</strain>
    </source>
</reference>
<accession>A0ABW2FFC7</accession>
<dbReference type="PANTHER" id="PTHR43649:SF33">
    <property type="entry name" value="POLYGALACTURONAN_RHAMNOGALACTURONAN-BINDING PROTEIN YTCQ"/>
    <property type="match status" value="1"/>
</dbReference>
<keyword evidence="1" id="KW-1003">Cell membrane</keyword>
<evidence type="ECO:0000313" key="6">
    <source>
        <dbReference type="EMBL" id="MFC7150849.1"/>
    </source>
</evidence>
<keyword evidence="4" id="KW-0564">Palmitate</keyword>
<evidence type="ECO:0000256" key="5">
    <source>
        <dbReference type="ARBA" id="ARBA00023288"/>
    </source>
</evidence>
<keyword evidence="7" id="KW-1185">Reference proteome</keyword>
<keyword evidence="2" id="KW-0732">Signal</keyword>
<dbReference type="InterPro" id="IPR006059">
    <property type="entry name" value="SBP"/>
</dbReference>
<dbReference type="RefSeq" id="WP_378053122.1">
    <property type="nucleotide sequence ID" value="NZ_JBHMDN010000073.1"/>
</dbReference>
<dbReference type="Gene3D" id="3.40.190.10">
    <property type="entry name" value="Periplasmic binding protein-like II"/>
    <property type="match status" value="2"/>
</dbReference>
<keyword evidence="5" id="KW-0449">Lipoprotein</keyword>
<evidence type="ECO:0000313" key="7">
    <source>
        <dbReference type="Proteomes" id="UP001596378"/>
    </source>
</evidence>
<dbReference type="EMBL" id="JBHTAI010000012">
    <property type="protein sequence ID" value="MFC7150849.1"/>
    <property type="molecule type" value="Genomic_DNA"/>
</dbReference>
<comment type="caution">
    <text evidence="6">The sequence shown here is derived from an EMBL/GenBank/DDBJ whole genome shotgun (WGS) entry which is preliminary data.</text>
</comment>
<dbReference type="PANTHER" id="PTHR43649">
    <property type="entry name" value="ARABINOSE-BINDING PROTEIN-RELATED"/>
    <property type="match status" value="1"/>
</dbReference>
<dbReference type="Pfam" id="PF01547">
    <property type="entry name" value="SBP_bac_1"/>
    <property type="match status" value="1"/>
</dbReference>
<evidence type="ECO:0000256" key="4">
    <source>
        <dbReference type="ARBA" id="ARBA00023139"/>
    </source>
</evidence>
<organism evidence="6 7">
    <name type="scientific">Cohnella cellulosilytica</name>
    <dbReference type="NCBI Taxonomy" id="986710"/>
    <lineage>
        <taxon>Bacteria</taxon>
        <taxon>Bacillati</taxon>
        <taxon>Bacillota</taxon>
        <taxon>Bacilli</taxon>
        <taxon>Bacillales</taxon>
        <taxon>Paenibacillaceae</taxon>
        <taxon>Cohnella</taxon>
    </lineage>
</organism>
<evidence type="ECO:0000256" key="3">
    <source>
        <dbReference type="ARBA" id="ARBA00023136"/>
    </source>
</evidence>
<gene>
    <name evidence="6" type="ORF">ACFQMJ_20130</name>
</gene>
<protein>
    <submittedName>
        <fullName evidence="6">Extracellular solute-binding protein</fullName>
    </submittedName>
</protein>
<evidence type="ECO:0000256" key="1">
    <source>
        <dbReference type="ARBA" id="ARBA00022475"/>
    </source>
</evidence>
<dbReference type="InterPro" id="IPR050490">
    <property type="entry name" value="Bact_solute-bd_prot1"/>
</dbReference>
<dbReference type="Proteomes" id="UP001596378">
    <property type="component" value="Unassembled WGS sequence"/>
</dbReference>
<dbReference type="PROSITE" id="PS51257">
    <property type="entry name" value="PROKAR_LIPOPROTEIN"/>
    <property type="match status" value="1"/>
</dbReference>